<evidence type="ECO:0000313" key="3">
    <source>
        <dbReference type="EMBL" id="UOQ68011.1"/>
    </source>
</evidence>
<feature type="chain" id="PRO_5045110374" description="Fibronectin type-III domain-containing protein" evidence="1">
    <location>
        <begin position="23"/>
        <end position="396"/>
    </location>
</feature>
<feature type="domain" description="Fibronectin type-III" evidence="2">
    <location>
        <begin position="211"/>
        <end position="303"/>
    </location>
</feature>
<protein>
    <recommendedName>
        <fullName evidence="2">Fibronectin type-III domain-containing protein</fullName>
    </recommendedName>
</protein>
<gene>
    <name evidence="3" type="ORF">MUN86_09225</name>
</gene>
<dbReference type="Proteomes" id="UP000830401">
    <property type="component" value="Chromosome"/>
</dbReference>
<proteinExistence type="predicted"/>
<dbReference type="RefSeq" id="WP_245124470.1">
    <property type="nucleotide sequence ID" value="NZ_CP095061.1"/>
</dbReference>
<dbReference type="InterPro" id="IPR003961">
    <property type="entry name" value="FN3_dom"/>
</dbReference>
<evidence type="ECO:0000259" key="2">
    <source>
        <dbReference type="PROSITE" id="PS50853"/>
    </source>
</evidence>
<evidence type="ECO:0000313" key="4">
    <source>
        <dbReference type="Proteomes" id="UP000830401"/>
    </source>
</evidence>
<name>A0ABY4GB71_9BACT</name>
<dbReference type="PROSITE" id="PS50853">
    <property type="entry name" value="FN3"/>
    <property type="match status" value="1"/>
</dbReference>
<feature type="signal peptide" evidence="1">
    <location>
        <begin position="1"/>
        <end position="22"/>
    </location>
</feature>
<dbReference type="InterPro" id="IPR013783">
    <property type="entry name" value="Ig-like_fold"/>
</dbReference>
<reference evidence="3" key="1">
    <citation type="submission" date="2022-04" db="EMBL/GenBank/DDBJ databases">
        <title>Hymenobacter sp. isolated from the air.</title>
        <authorList>
            <person name="Won M."/>
            <person name="Lee C.-M."/>
            <person name="Woen H.-Y."/>
            <person name="Kwon S.-W."/>
        </authorList>
    </citation>
    <scope>NUCLEOTIDE SEQUENCE</scope>
    <source>
        <strain evidence="3">5420S-77</strain>
    </source>
</reference>
<sequence>MKHLLFWLFIGCSSLVAEVVQAQTCPVTPNAPACTFEVTDARTGTIVDRLCVGRAVRFTPCSSRDLSLVYTYQVTQGNAVLPNPCGPGFVAASTTYTPTQAGFITVTENSQAVGGSTSTIYYQVFQVVDSPVPNFTVAACAPGSVQVTLPDTPYDTYDVQIGSGTPVTAAPGAVVSYPVPAGANTITVTGRYADNRLCTNAATKPILQLAAPSALVIRTITLQGTSALLDVAPLATGYRYFVEREDGSGVYQPLPATVQNSPTSFTVPNAQPGRYRLRTADACTEQVSTSTPVSTLTLTAAPAERRNELNWQLLDNPTAYELTRNGTPLVVPLQPSARAYSDTSVTCGVQYTYRLTARYSGTSASVSNEVQVRATATQPPLPHAYLRHLTCATESS</sequence>
<dbReference type="Gene3D" id="2.60.40.10">
    <property type="entry name" value="Immunoglobulins"/>
    <property type="match status" value="1"/>
</dbReference>
<evidence type="ECO:0000256" key="1">
    <source>
        <dbReference type="SAM" id="SignalP"/>
    </source>
</evidence>
<organism evidence="3 4">
    <name type="scientific">Hymenobacter volaticus</name>
    <dbReference type="NCBI Taxonomy" id="2932254"/>
    <lineage>
        <taxon>Bacteria</taxon>
        <taxon>Pseudomonadati</taxon>
        <taxon>Bacteroidota</taxon>
        <taxon>Cytophagia</taxon>
        <taxon>Cytophagales</taxon>
        <taxon>Hymenobacteraceae</taxon>
        <taxon>Hymenobacter</taxon>
    </lineage>
</organism>
<accession>A0ABY4GB71</accession>
<dbReference type="EMBL" id="CP095061">
    <property type="protein sequence ID" value="UOQ68011.1"/>
    <property type="molecule type" value="Genomic_DNA"/>
</dbReference>
<keyword evidence="4" id="KW-1185">Reference proteome</keyword>
<keyword evidence="1" id="KW-0732">Signal</keyword>